<reference evidence="2" key="1">
    <citation type="submission" date="2023-11" db="EMBL/GenBank/DDBJ databases">
        <title>The genome sequences of three competitors of mushroom-forming fungi.</title>
        <authorList>
            <person name="Beijen E."/>
            <person name="Ohm R.A."/>
        </authorList>
    </citation>
    <scope>NUCLEOTIDE SEQUENCE</scope>
    <source>
        <strain evidence="2">CBS 100526</strain>
    </source>
</reference>
<dbReference type="EMBL" id="JAWRVG010000034">
    <property type="protein sequence ID" value="KAK4067468.1"/>
    <property type="molecule type" value="Genomic_DNA"/>
</dbReference>
<proteinExistence type="predicted"/>
<dbReference type="RefSeq" id="XP_062753473.1">
    <property type="nucleotide sequence ID" value="XM_062902407.1"/>
</dbReference>
<sequence>MSPKTRADVVEEMKEPRTEKEKKRKSESEKKKLVCQSQRRFRCLVGGFQSPCATSRGFDDERVLVGCSQQESRRSSAQLGKLFGTLEPSVGRWKVSGLGGIQWTVRAMTTGLVPAPKAAPRLGSTAACAGERTTADVHCTYLSINVYALYLLTHAPIPLS</sequence>
<accession>A0AAE1I9I5</accession>
<keyword evidence="3" id="KW-1185">Reference proteome</keyword>
<comment type="caution">
    <text evidence="2">The sequence shown here is derived from an EMBL/GenBank/DDBJ whole genome shotgun (WGS) entry which is preliminary data.</text>
</comment>
<feature type="region of interest" description="Disordered" evidence="1">
    <location>
        <begin position="1"/>
        <end position="32"/>
    </location>
</feature>
<evidence type="ECO:0000313" key="3">
    <source>
        <dbReference type="Proteomes" id="UP001273209"/>
    </source>
</evidence>
<evidence type="ECO:0000313" key="2">
    <source>
        <dbReference type="EMBL" id="KAK4067468.1"/>
    </source>
</evidence>
<dbReference type="AlphaFoldDB" id="A0AAE1I9I5"/>
<evidence type="ECO:0000256" key="1">
    <source>
        <dbReference type="SAM" id="MobiDB-lite"/>
    </source>
</evidence>
<dbReference type="GeneID" id="87922311"/>
<protein>
    <submittedName>
        <fullName evidence="2">Uncharacterized protein</fullName>
    </submittedName>
</protein>
<dbReference type="Proteomes" id="UP001273209">
    <property type="component" value="Unassembled WGS sequence"/>
</dbReference>
<name>A0AAE1I9I5_9HYPO</name>
<organism evidence="2 3">
    <name type="scientific">Trichoderma aggressivum f. europaeum</name>
    <dbReference type="NCBI Taxonomy" id="173218"/>
    <lineage>
        <taxon>Eukaryota</taxon>
        <taxon>Fungi</taxon>
        <taxon>Dikarya</taxon>
        <taxon>Ascomycota</taxon>
        <taxon>Pezizomycotina</taxon>
        <taxon>Sordariomycetes</taxon>
        <taxon>Hypocreomycetidae</taxon>
        <taxon>Hypocreales</taxon>
        <taxon>Hypocreaceae</taxon>
        <taxon>Trichoderma</taxon>
    </lineage>
</organism>
<gene>
    <name evidence="2" type="ORF">Triagg1_7648</name>
</gene>